<evidence type="ECO:0000256" key="2">
    <source>
        <dbReference type="ARBA" id="ARBA00022676"/>
    </source>
</evidence>
<dbReference type="SUPFAM" id="SSF53756">
    <property type="entry name" value="UDP-Glycosyltransferase/glycogen phosphorylase"/>
    <property type="match status" value="1"/>
</dbReference>
<gene>
    <name evidence="7" type="ORF">SM757_21085</name>
</gene>
<name>A0ABU5IJJ9_9BURK</name>
<dbReference type="GO" id="GO:0032259">
    <property type="term" value="P:methylation"/>
    <property type="evidence" value="ECO:0007669"/>
    <property type="project" value="UniProtKB-KW"/>
</dbReference>
<evidence type="ECO:0000313" key="8">
    <source>
        <dbReference type="Proteomes" id="UP001293718"/>
    </source>
</evidence>
<dbReference type="GO" id="GO:0008168">
    <property type="term" value="F:methyltransferase activity"/>
    <property type="evidence" value="ECO:0007669"/>
    <property type="project" value="UniProtKB-KW"/>
</dbReference>
<comment type="caution">
    <text evidence="7">The sequence shown here is derived from an EMBL/GenBank/DDBJ whole genome shotgun (WGS) entry which is preliminary data.</text>
</comment>
<dbReference type="InterPro" id="IPR006342">
    <property type="entry name" value="FkbM_mtfrase"/>
</dbReference>
<dbReference type="NCBIfam" id="TIGR01444">
    <property type="entry name" value="fkbM_fam"/>
    <property type="match status" value="1"/>
</dbReference>
<dbReference type="Proteomes" id="UP001293718">
    <property type="component" value="Unassembled WGS sequence"/>
</dbReference>
<evidence type="ECO:0000259" key="5">
    <source>
        <dbReference type="Pfam" id="PF00535"/>
    </source>
</evidence>
<evidence type="ECO:0000259" key="6">
    <source>
        <dbReference type="Pfam" id="PF05050"/>
    </source>
</evidence>
<dbReference type="Pfam" id="PF13692">
    <property type="entry name" value="Glyco_trans_1_4"/>
    <property type="match status" value="1"/>
</dbReference>
<keyword evidence="3" id="KW-0808">Transferase</keyword>
<evidence type="ECO:0000256" key="3">
    <source>
        <dbReference type="ARBA" id="ARBA00022679"/>
    </source>
</evidence>
<keyword evidence="8" id="KW-1185">Reference proteome</keyword>
<dbReference type="Gene3D" id="3.40.50.150">
    <property type="entry name" value="Vaccinia Virus protein VP39"/>
    <property type="match status" value="1"/>
</dbReference>
<keyword evidence="2" id="KW-0328">Glycosyltransferase</keyword>
<dbReference type="PANTHER" id="PTHR43179">
    <property type="entry name" value="RHAMNOSYLTRANSFERASE WBBL"/>
    <property type="match status" value="1"/>
</dbReference>
<evidence type="ECO:0000256" key="1">
    <source>
        <dbReference type="ARBA" id="ARBA00006739"/>
    </source>
</evidence>
<dbReference type="InterPro" id="IPR001173">
    <property type="entry name" value="Glyco_trans_2-like"/>
</dbReference>
<dbReference type="PANTHER" id="PTHR43179:SF12">
    <property type="entry name" value="GALACTOFURANOSYLTRANSFERASE GLFT2"/>
    <property type="match status" value="1"/>
</dbReference>
<dbReference type="SUPFAM" id="SSF53335">
    <property type="entry name" value="S-adenosyl-L-methionine-dependent methyltransferases"/>
    <property type="match status" value="1"/>
</dbReference>
<organism evidence="7 8">
    <name type="scientific">Azohydromonas lata</name>
    <dbReference type="NCBI Taxonomy" id="45677"/>
    <lineage>
        <taxon>Bacteria</taxon>
        <taxon>Pseudomonadati</taxon>
        <taxon>Pseudomonadota</taxon>
        <taxon>Betaproteobacteria</taxon>
        <taxon>Burkholderiales</taxon>
        <taxon>Sphaerotilaceae</taxon>
        <taxon>Azohydromonas</taxon>
    </lineage>
</organism>
<accession>A0ABU5IJJ9</accession>
<dbReference type="InterPro" id="IPR029044">
    <property type="entry name" value="Nucleotide-diphossugar_trans"/>
</dbReference>
<dbReference type="Gene3D" id="3.90.550.10">
    <property type="entry name" value="Spore Coat Polysaccharide Biosynthesis Protein SpsA, Chain A"/>
    <property type="match status" value="1"/>
</dbReference>
<reference evidence="7 8" key="1">
    <citation type="submission" date="2023-11" db="EMBL/GenBank/DDBJ databases">
        <title>Draft genome of Azohydromonas lata strain H1 (DSM1123), a polyhydroxyalkanoate producer.</title>
        <authorList>
            <person name="Traversa D."/>
            <person name="D'Addabbo P."/>
            <person name="Pazzani C."/>
            <person name="Manzari C."/>
            <person name="Chiara M."/>
            <person name="Scrascia M."/>
        </authorList>
    </citation>
    <scope>NUCLEOTIDE SEQUENCE [LARGE SCALE GENOMIC DNA]</scope>
    <source>
        <strain evidence="7 8">H1</strain>
    </source>
</reference>
<protein>
    <submittedName>
        <fullName evidence="7">FkbM family methyltransferase</fullName>
    </submittedName>
</protein>
<keyword evidence="7" id="KW-0489">Methyltransferase</keyword>
<dbReference type="InterPro" id="IPR029063">
    <property type="entry name" value="SAM-dependent_MTases_sf"/>
</dbReference>
<dbReference type="Pfam" id="PF05050">
    <property type="entry name" value="Methyltransf_21"/>
    <property type="match status" value="1"/>
</dbReference>
<feature type="coiled-coil region" evidence="4">
    <location>
        <begin position="304"/>
        <end position="362"/>
    </location>
</feature>
<dbReference type="SUPFAM" id="SSF53448">
    <property type="entry name" value="Nucleotide-diphospho-sugar transferases"/>
    <property type="match status" value="1"/>
</dbReference>
<dbReference type="EMBL" id="JAXOJX010000038">
    <property type="protein sequence ID" value="MDZ5459075.1"/>
    <property type="molecule type" value="Genomic_DNA"/>
</dbReference>
<evidence type="ECO:0000313" key="7">
    <source>
        <dbReference type="EMBL" id="MDZ5459075.1"/>
    </source>
</evidence>
<evidence type="ECO:0000256" key="4">
    <source>
        <dbReference type="SAM" id="Coils"/>
    </source>
</evidence>
<dbReference type="Pfam" id="PF00535">
    <property type="entry name" value="Glycos_transf_2"/>
    <property type="match status" value="1"/>
</dbReference>
<dbReference type="RefSeq" id="WP_322466926.1">
    <property type="nucleotide sequence ID" value="NZ_JAXOJX010000038.1"/>
</dbReference>
<keyword evidence="4" id="KW-0175">Coiled coil</keyword>
<dbReference type="Gene3D" id="3.40.50.2000">
    <property type="entry name" value="Glycogen Phosphorylase B"/>
    <property type="match status" value="1"/>
</dbReference>
<feature type="domain" description="Methyltransferase FkbM" evidence="6">
    <location>
        <begin position="57"/>
        <end position="208"/>
    </location>
</feature>
<sequence>MSSLKARVVAAQTSHGILFVYENDKPIADALKLYGEWAGIEIDFLQQFIPASGVVIDAGCHVGLHSVAMVEGRPGLTVHAFEPQPALLELAARNLECGHARSGARMVLHPCALGAQLGQVFMPGMDFLHPTNAGASQVSQSPLKDGIAVEISTLDSQELTPVSFMKFDLEGYEGAALQGARQLIARDRPVLFCEINDLDGAARILEALRGFEYQAYFVETAAFNPDNYRGESDNIFGHACETALLMLPPGRPAPARRSAAVLQPVSSLEALARLLLETPRYGDATTFDRKPQRLREEMQRQHAIQLQQQVAAQAELSRQQAKAEVVLARQRAQAKAAFDAAQRAAEQAARQAAEQMAVLNAQRLHMTRELARNFPKTVSKRWTSQVAWLLGLNPLARDCRRLALSGLFDRRWYRNCNQDVATQSMHPLVHYLLYGAYEGRNPNRVFDSGFYLARNPDVRGSGINPLLHYIKHGEAEGRAASDSFEPNVYLAQRPWLKERRFWWQRSPLRHFLRRGKPSEVVLPAYRPPCPDWAEFERLPKPLPLGADAVDVIVPVYRGYDDTFACLLSVMSSRNRSAFELIVIDDCSPDPKISADLQRLADRGLFTLLRNEKNLGFVGTVNRGMALHPQRDVLLLNSDTLVFNDWLDRIRAHAQAPGARIASVTPFTNNGTICSYPFFCKDNSALLETGYAQLDQLAAAVNAGQHVEVPTGVGFCMYIARAALNEVGLFDVESFGAGYGEENDFCQRALKAGWRNVHALDAFVFHSGETSFAEGASAGKSRGYKTLLRLHPDYAAQVKRYIQADPACYGRIALDISRAFGRPVRPLVLCFTHAWGGGIERHLRERQQLLEAQGRDLLVLTPASAGTLIAQIAPAGQDGVLHSSNLAALDLAKAQTEFCKAIKQLGVHDIELHSTVSWSVEILSTIKELSAQLGVPYTVTLHDYVSVCPQVTLINESGRYCGELGVEQCRSCLRHKPERLKEIHPDCHDADIEHWRANYRVLLEGAQKIIVPSPDTGNRFQRYFPQMQFQIQPHTELPAPECKIQPNPLCDNDRVRVALIGAIGPHKGSRVLWDCAQDALVRNLPLHFVVIGYTDLPELEALENVTVTGKYQEEEVCELLALQKPHVIFLPSVWPETFCYTLSIAMHTDLPIAVFDIGAQAERLEDYSGALRLPLSLIDTPEHINDKLMALARAKYCSGVVAGATA</sequence>
<feature type="domain" description="Glycosyltransferase 2-like" evidence="5">
    <location>
        <begin position="551"/>
        <end position="670"/>
    </location>
</feature>
<proteinExistence type="inferred from homology"/>
<comment type="similarity">
    <text evidence="1">Belongs to the glycosyltransferase 2 family.</text>
</comment>